<protein>
    <submittedName>
        <fullName evidence="2">Uncharacterized protein</fullName>
    </submittedName>
</protein>
<accession>A0A0C2YAH9</accession>
<sequence length="328" mass="35220">MLDSSPVALPSIPRPLKRSASTASLPTPPRTHRRYARGRSRGSCDSDSDENVALSSDEEEEESRNKKRRMGEKTTAADANEEAFWLGDSDAGVASSSSTTKNDTSSKAPLLYRRLQAQAQMDVAPVSPPPSHRKAAMVTPQRDVAVSPPSTPRTRSATKRALFDSPNNPFVGTPQKVADDSDTASPSASSANPSPRTPKASEKPTITYVLRVYQNPLFNHAENRPFSPPPASKLPLDHPDYSPALNCAPKLLFPEARRGKGRGKKPAGAAPAARGKKRARSPSVVGDDADEEIRPIKLNFGGPDKKAKVNNTKTLDLELKSAGETLTL</sequence>
<dbReference type="AlphaFoldDB" id="A0A0C2YAH9"/>
<feature type="region of interest" description="Disordered" evidence="1">
    <location>
        <begin position="254"/>
        <end position="291"/>
    </location>
</feature>
<reference evidence="3" key="2">
    <citation type="submission" date="2015-01" db="EMBL/GenBank/DDBJ databases">
        <title>Evolutionary Origins and Diversification of the Mycorrhizal Mutualists.</title>
        <authorList>
            <consortium name="DOE Joint Genome Institute"/>
            <consortium name="Mycorrhizal Genomics Consortium"/>
            <person name="Kohler A."/>
            <person name="Kuo A."/>
            <person name="Nagy L.G."/>
            <person name="Floudas D."/>
            <person name="Copeland A."/>
            <person name="Barry K.W."/>
            <person name="Cichocki N."/>
            <person name="Veneault-Fourrey C."/>
            <person name="LaButti K."/>
            <person name="Lindquist E.A."/>
            <person name="Lipzen A."/>
            <person name="Lundell T."/>
            <person name="Morin E."/>
            <person name="Murat C."/>
            <person name="Riley R."/>
            <person name="Ohm R."/>
            <person name="Sun H."/>
            <person name="Tunlid A."/>
            <person name="Henrissat B."/>
            <person name="Grigoriev I.V."/>
            <person name="Hibbett D.S."/>
            <person name="Martin F."/>
        </authorList>
    </citation>
    <scope>NUCLEOTIDE SEQUENCE [LARGE SCALE GENOMIC DNA]</scope>
    <source>
        <strain evidence="3">h7</strain>
    </source>
</reference>
<feature type="region of interest" description="Disordered" evidence="1">
    <location>
        <begin position="1"/>
        <end position="206"/>
    </location>
</feature>
<proteinExistence type="predicted"/>
<dbReference type="HOGENOM" id="CLU_045838_0_0_1"/>
<feature type="compositionally biased region" description="Low complexity" evidence="1">
    <location>
        <begin position="183"/>
        <end position="194"/>
    </location>
</feature>
<evidence type="ECO:0000313" key="3">
    <source>
        <dbReference type="Proteomes" id="UP000053424"/>
    </source>
</evidence>
<gene>
    <name evidence="2" type="ORF">M413DRAFT_448069</name>
</gene>
<keyword evidence="3" id="KW-1185">Reference proteome</keyword>
<feature type="compositionally biased region" description="Acidic residues" evidence="1">
    <location>
        <begin position="46"/>
        <end position="62"/>
    </location>
</feature>
<dbReference type="OrthoDB" id="3364608at2759"/>
<feature type="region of interest" description="Disordered" evidence="1">
    <location>
        <begin position="219"/>
        <end position="238"/>
    </location>
</feature>
<dbReference type="EMBL" id="KN831793">
    <property type="protein sequence ID" value="KIM38027.1"/>
    <property type="molecule type" value="Genomic_DNA"/>
</dbReference>
<organism evidence="2 3">
    <name type="scientific">Hebeloma cylindrosporum</name>
    <dbReference type="NCBI Taxonomy" id="76867"/>
    <lineage>
        <taxon>Eukaryota</taxon>
        <taxon>Fungi</taxon>
        <taxon>Dikarya</taxon>
        <taxon>Basidiomycota</taxon>
        <taxon>Agaricomycotina</taxon>
        <taxon>Agaricomycetes</taxon>
        <taxon>Agaricomycetidae</taxon>
        <taxon>Agaricales</taxon>
        <taxon>Agaricineae</taxon>
        <taxon>Hymenogastraceae</taxon>
        <taxon>Hebeloma</taxon>
    </lineage>
</organism>
<feature type="compositionally biased region" description="Low complexity" evidence="1">
    <location>
        <begin position="87"/>
        <end position="107"/>
    </location>
</feature>
<name>A0A0C2YAH9_HEBCY</name>
<evidence type="ECO:0000256" key="1">
    <source>
        <dbReference type="SAM" id="MobiDB-lite"/>
    </source>
</evidence>
<feature type="compositionally biased region" description="Basic residues" evidence="1">
    <location>
        <begin position="30"/>
        <end position="40"/>
    </location>
</feature>
<dbReference type="Proteomes" id="UP000053424">
    <property type="component" value="Unassembled WGS sequence"/>
</dbReference>
<evidence type="ECO:0000313" key="2">
    <source>
        <dbReference type="EMBL" id="KIM38027.1"/>
    </source>
</evidence>
<dbReference type="STRING" id="686832.A0A0C2YAH9"/>
<reference evidence="2 3" key="1">
    <citation type="submission" date="2014-04" db="EMBL/GenBank/DDBJ databases">
        <authorList>
            <consortium name="DOE Joint Genome Institute"/>
            <person name="Kuo A."/>
            <person name="Gay G."/>
            <person name="Dore J."/>
            <person name="Kohler A."/>
            <person name="Nagy L.G."/>
            <person name="Floudas D."/>
            <person name="Copeland A."/>
            <person name="Barry K.W."/>
            <person name="Cichocki N."/>
            <person name="Veneault-Fourrey C."/>
            <person name="LaButti K."/>
            <person name="Lindquist E.A."/>
            <person name="Lipzen A."/>
            <person name="Lundell T."/>
            <person name="Morin E."/>
            <person name="Murat C."/>
            <person name="Sun H."/>
            <person name="Tunlid A."/>
            <person name="Henrissat B."/>
            <person name="Grigoriev I.V."/>
            <person name="Hibbett D.S."/>
            <person name="Martin F."/>
            <person name="Nordberg H.P."/>
            <person name="Cantor M.N."/>
            <person name="Hua S.X."/>
        </authorList>
    </citation>
    <scope>NUCLEOTIDE SEQUENCE [LARGE SCALE GENOMIC DNA]</scope>
    <source>
        <strain evidence="3">h7</strain>
    </source>
</reference>